<feature type="region of interest" description="Disordered" evidence="1">
    <location>
        <begin position="147"/>
        <end position="171"/>
    </location>
</feature>
<feature type="compositionally biased region" description="Low complexity" evidence="1">
    <location>
        <begin position="148"/>
        <end position="164"/>
    </location>
</feature>
<gene>
    <name evidence="2" type="ORF">MSAN_00445400</name>
</gene>
<feature type="region of interest" description="Disordered" evidence="1">
    <location>
        <begin position="1"/>
        <end position="41"/>
    </location>
</feature>
<comment type="caution">
    <text evidence="2">The sequence shown here is derived from an EMBL/GenBank/DDBJ whole genome shotgun (WGS) entry which is preliminary data.</text>
</comment>
<dbReference type="AlphaFoldDB" id="A0A8H6ZEU3"/>
<keyword evidence="3" id="KW-1185">Reference proteome</keyword>
<dbReference type="Proteomes" id="UP000623467">
    <property type="component" value="Unassembled WGS sequence"/>
</dbReference>
<proteinExistence type="predicted"/>
<evidence type="ECO:0000256" key="1">
    <source>
        <dbReference type="SAM" id="MobiDB-lite"/>
    </source>
</evidence>
<evidence type="ECO:0000313" key="2">
    <source>
        <dbReference type="EMBL" id="KAF7375571.1"/>
    </source>
</evidence>
<protein>
    <submittedName>
        <fullName evidence="2">Uncharacterized protein</fullName>
    </submittedName>
</protein>
<dbReference type="EMBL" id="JACAZH010000002">
    <property type="protein sequence ID" value="KAF7375571.1"/>
    <property type="molecule type" value="Genomic_DNA"/>
</dbReference>
<evidence type="ECO:0000313" key="3">
    <source>
        <dbReference type="Proteomes" id="UP000623467"/>
    </source>
</evidence>
<sequence length="171" mass="18353">MSGAARAQFAAPAYGYEEAREEAPREEGEGIHIASDFDHPEESRIRVESGASCAFSFPSPHRSPFFPYPPLFPFSSMALSSSSRLPASPLASPCPLADSETLFASPPPSAASTNFLLPTRSASLDQCKENAHKGYDSGISRQWNAALSTNSVSTNSPTTRTARSTRPELQE</sequence>
<accession>A0A8H6ZEU3</accession>
<name>A0A8H6ZEU3_9AGAR</name>
<feature type="compositionally biased region" description="Basic and acidic residues" evidence="1">
    <location>
        <begin position="17"/>
        <end position="41"/>
    </location>
</feature>
<organism evidence="2 3">
    <name type="scientific">Mycena sanguinolenta</name>
    <dbReference type="NCBI Taxonomy" id="230812"/>
    <lineage>
        <taxon>Eukaryota</taxon>
        <taxon>Fungi</taxon>
        <taxon>Dikarya</taxon>
        <taxon>Basidiomycota</taxon>
        <taxon>Agaricomycotina</taxon>
        <taxon>Agaricomycetes</taxon>
        <taxon>Agaricomycetidae</taxon>
        <taxon>Agaricales</taxon>
        <taxon>Marasmiineae</taxon>
        <taxon>Mycenaceae</taxon>
        <taxon>Mycena</taxon>
    </lineage>
</organism>
<reference evidence="2" key="1">
    <citation type="submission" date="2020-05" db="EMBL/GenBank/DDBJ databases">
        <title>Mycena genomes resolve the evolution of fungal bioluminescence.</title>
        <authorList>
            <person name="Tsai I.J."/>
        </authorList>
    </citation>
    <scope>NUCLEOTIDE SEQUENCE</scope>
    <source>
        <strain evidence="2">160909Yilan</strain>
    </source>
</reference>